<evidence type="ECO:0000259" key="5">
    <source>
        <dbReference type="PROSITE" id="PS50110"/>
    </source>
</evidence>
<dbReference type="Pfam" id="PF00072">
    <property type="entry name" value="Response_reg"/>
    <property type="match status" value="1"/>
</dbReference>
<keyword evidence="1 3" id="KW-0597">Phosphoprotein</keyword>
<feature type="domain" description="HTH luxR-type" evidence="4">
    <location>
        <begin position="150"/>
        <end position="216"/>
    </location>
</feature>
<keyword evidence="2" id="KW-0238">DNA-binding</keyword>
<gene>
    <name evidence="6" type="ORF">HBF26_07365</name>
</gene>
<dbReference type="InterPro" id="IPR016032">
    <property type="entry name" value="Sig_transdc_resp-reg_C-effctor"/>
</dbReference>
<dbReference type="InterPro" id="IPR039420">
    <property type="entry name" value="WalR-like"/>
</dbReference>
<dbReference type="InterPro" id="IPR001789">
    <property type="entry name" value="Sig_transdc_resp-reg_receiver"/>
</dbReference>
<protein>
    <submittedName>
        <fullName evidence="6">Response regulator transcription factor</fullName>
    </submittedName>
</protein>
<dbReference type="SUPFAM" id="SSF46894">
    <property type="entry name" value="C-terminal effector domain of the bipartite response regulators"/>
    <property type="match status" value="1"/>
</dbReference>
<dbReference type="Pfam" id="PF00196">
    <property type="entry name" value="GerE"/>
    <property type="match status" value="1"/>
</dbReference>
<dbReference type="PROSITE" id="PS00622">
    <property type="entry name" value="HTH_LUXR_1"/>
    <property type="match status" value="1"/>
</dbReference>
<evidence type="ECO:0000256" key="3">
    <source>
        <dbReference type="PROSITE-ProRule" id="PRU00169"/>
    </source>
</evidence>
<evidence type="ECO:0000313" key="6">
    <source>
        <dbReference type="EMBL" id="NID04700.1"/>
    </source>
</evidence>
<name>A0ABX0Q407_9GAMM</name>
<comment type="caution">
    <text evidence="6">The sequence shown here is derived from an EMBL/GenBank/DDBJ whole genome shotgun (WGS) entry which is preliminary data.</text>
</comment>
<dbReference type="InterPro" id="IPR000792">
    <property type="entry name" value="Tscrpt_reg_LuxR_C"/>
</dbReference>
<evidence type="ECO:0000256" key="2">
    <source>
        <dbReference type="ARBA" id="ARBA00023125"/>
    </source>
</evidence>
<dbReference type="SMART" id="SM00421">
    <property type="entry name" value="HTH_LUXR"/>
    <property type="match status" value="1"/>
</dbReference>
<dbReference type="EMBL" id="JAAQQR010000003">
    <property type="protein sequence ID" value="NID04700.1"/>
    <property type="molecule type" value="Genomic_DNA"/>
</dbReference>
<dbReference type="CDD" id="cd06170">
    <property type="entry name" value="LuxR_C_like"/>
    <property type="match status" value="1"/>
</dbReference>
<dbReference type="PROSITE" id="PS50110">
    <property type="entry name" value="RESPONSE_REGULATORY"/>
    <property type="match status" value="1"/>
</dbReference>
<accession>A0ABX0Q407</accession>
<dbReference type="InterPro" id="IPR036388">
    <property type="entry name" value="WH-like_DNA-bd_sf"/>
</dbReference>
<evidence type="ECO:0000259" key="4">
    <source>
        <dbReference type="PROSITE" id="PS50043"/>
    </source>
</evidence>
<proteinExistence type="predicted"/>
<dbReference type="InterPro" id="IPR011006">
    <property type="entry name" value="CheY-like_superfamily"/>
</dbReference>
<organism evidence="6 7">
    <name type="scientific">Luteibacter jiangsuensis</name>
    <dbReference type="NCBI Taxonomy" id="637577"/>
    <lineage>
        <taxon>Bacteria</taxon>
        <taxon>Pseudomonadati</taxon>
        <taxon>Pseudomonadota</taxon>
        <taxon>Gammaproteobacteria</taxon>
        <taxon>Lysobacterales</taxon>
        <taxon>Rhodanobacteraceae</taxon>
        <taxon>Luteibacter</taxon>
    </lineage>
</organism>
<reference evidence="6 7" key="1">
    <citation type="journal article" date="2011" name="Curr. Microbiol.">
        <title>Luteibacter jiangsuensis sp. nov.: a methamidophos-degrading bacterium isolated from a methamidophos-manufacturing factory.</title>
        <authorList>
            <person name="Wang L."/>
            <person name="Wang G.L."/>
            <person name="Li S.P."/>
            <person name="Jiang J.D."/>
        </authorList>
    </citation>
    <scope>NUCLEOTIDE SEQUENCE [LARGE SCALE GENOMIC DNA]</scope>
    <source>
        <strain evidence="6 7">CGMCC 1.10133</strain>
    </source>
</reference>
<dbReference type="SMART" id="SM00448">
    <property type="entry name" value="REC"/>
    <property type="match status" value="1"/>
</dbReference>
<evidence type="ECO:0000313" key="7">
    <source>
        <dbReference type="Proteomes" id="UP001429601"/>
    </source>
</evidence>
<keyword evidence="7" id="KW-1185">Reference proteome</keyword>
<evidence type="ECO:0000256" key="1">
    <source>
        <dbReference type="ARBA" id="ARBA00022553"/>
    </source>
</evidence>
<feature type="domain" description="Response regulatory" evidence="5">
    <location>
        <begin position="9"/>
        <end position="128"/>
    </location>
</feature>
<dbReference type="Gene3D" id="3.40.50.2300">
    <property type="match status" value="1"/>
</dbReference>
<feature type="modified residue" description="4-aspartylphosphate" evidence="3">
    <location>
        <position position="60"/>
    </location>
</feature>
<dbReference type="PROSITE" id="PS50043">
    <property type="entry name" value="HTH_LUXR_2"/>
    <property type="match status" value="1"/>
</dbReference>
<dbReference type="Proteomes" id="UP001429601">
    <property type="component" value="Unassembled WGS sequence"/>
</dbReference>
<dbReference type="Gene3D" id="1.10.10.10">
    <property type="entry name" value="Winged helix-like DNA-binding domain superfamily/Winged helix DNA-binding domain"/>
    <property type="match status" value="1"/>
</dbReference>
<dbReference type="InterPro" id="IPR058245">
    <property type="entry name" value="NreC/VraR/RcsB-like_REC"/>
</dbReference>
<dbReference type="PANTHER" id="PTHR43214">
    <property type="entry name" value="TWO-COMPONENT RESPONSE REGULATOR"/>
    <property type="match status" value="1"/>
</dbReference>
<dbReference type="SUPFAM" id="SSF52172">
    <property type="entry name" value="CheY-like"/>
    <property type="match status" value="1"/>
</dbReference>
<dbReference type="CDD" id="cd17535">
    <property type="entry name" value="REC_NarL-like"/>
    <property type="match status" value="1"/>
</dbReference>
<sequence length="219" mass="24276">MMNEYAVPKVFLADDHPIIRYGVRMALEAQGAAKVIGEAGSANELLELLRQSRCDIIVTDFSMPDDQGRDGLSLIERLRRLYPDIPVVVITALRNAGLLASLMRQGVAGLVEKEGDVGELGLALQAASKGREFVSRNLRTLLLENEVAMKGKDTPKLTDAEIEVLRLFAYDGLTSQQISERLNRSRKTISRHKRSAQAKLGLNTNQELLDYCRQVDLKG</sequence>
<dbReference type="PANTHER" id="PTHR43214:SF17">
    <property type="entry name" value="TRANSCRIPTIONAL REGULATORY PROTEIN RCSB"/>
    <property type="match status" value="1"/>
</dbReference>
<dbReference type="RefSeq" id="WP_167029409.1">
    <property type="nucleotide sequence ID" value="NZ_JAAQQR010000003.1"/>
</dbReference>